<evidence type="ECO:0000256" key="1">
    <source>
        <dbReference type="SAM" id="MobiDB-lite"/>
    </source>
</evidence>
<gene>
    <name evidence="2" type="ORF">HDK90DRAFT_476689</name>
</gene>
<sequence length="1357" mass="152623">MRIEGFKIETREQDMEKWLGKAFQSYLQNSQRMFSLSILEFDCSNPRNYFSQGESTDANFKFGVVIERRDDSSKCIALLHIVYQDAADYFQKFEALPPPLALVYDAQAPVPPSTGKHPFQPLRAEMLSSKSVTQMPLTGILDYSRTFDIPHDKPVRTVAQIIGLELSLLQRDWKRTSCDERLGHSKAVNYSLPLLSNAIPQHTDPQTGKLGDSSNTKDSADLPPPPGYNVAGNDIASLMTTKVGLLVQSREEQSERDAEEKRRKEEERRRAAQGGPLPSSSKPVETASDPSPVEFEVAQRLRLKAERNEAKRQKEAEEAKRAAEEETRRSGEDRLLKIHELIIASRDEQIAREKALQAQLAAEKAESAANAAKAAAEKQKAAELAEKLLEAANNGERADVGSDKATVEVIWRRLNTLEAVVDDLRWNIHSQDEQLFREEVVEGIGAAAKEDADFVIKEAAEKEEWAKVLPVTTEKACKEASSVPSGKMKEAESSSQVRQGEPKSESHSVRNSMTFPLDFPDSLPSGDPKHHKTVLFSCEENFQRLLRAGEPSRVKKFMQDHPEVLDEEKFAWVQELLDFGCSSDEVVDLLISRAQDSPWIFFEQREILDARPRMDWHVRSCPHTNLVEDDLDDSPLPRETENLSRTSSLTSSSGYIDVKNVVEGLCGLGGISPSTRNLFQWTGRASFDFDKQEASISYNTHNDRRLQILQNLQQVIHNLCCAASLLQDSRLCCDSFTLLVLPEGSQVEMVRIPFSYLVSMYSITSEMIDSFESPNPPKALNLLTDLDKPLSRMLEALRQTPEWTGGSQQIEDIELCSLIIQLLSVGFLSYMQAHMTPLEPFFLDRDIRKVLLFGAREPGGDPGIIAEPITLTCMNDMLRGDVLVFRPMSVQAPESRLNVSGTPEDILDTWGPGCFLTVPGKEDTEDLLGIRIKGGTIMTSKEDPTICHWFPTTFLQLSDHPFKKSGRVTVGAPPGSLTVIRTSCHKNEEDFFDQYESILDQLGTHAGHWEVIQHQFTFQFSVPYVALQYGRTLGKVPTRTIKEEQLSKEKLDIGFLESFWGLQISICTGVARRVRMREVIADMLPNYVARGLEIPDPWFEAEKEEIIGAFRDEENTINLKDWLRKTKKEHRDFLLGAARGIVDLLKSTGIDSEDCLAIACIMPEETRCLRIKCEHESYWAKMLADSETCATFAYFTRKCLETDTIECSGPSTSWPSTSILSTAVSLHQKSNHARPVSSQLVLQNGEKYFIGKRHFRLQVTVEKRPADHTRLLLSESPLWRIPDDAWRRFMQREAKRRLRERQGRTSTANPVLVLVNEPSARTPYSRSPRHLSPSPQPPTGASRSLRSASGTIAGPSS</sequence>
<protein>
    <submittedName>
        <fullName evidence="2">Uncharacterized protein</fullName>
    </submittedName>
</protein>
<name>A0ABR1YZK0_9PEZI</name>
<dbReference type="Proteomes" id="UP001492380">
    <property type="component" value="Unassembled WGS sequence"/>
</dbReference>
<comment type="caution">
    <text evidence="2">The sequence shown here is derived from an EMBL/GenBank/DDBJ whole genome shotgun (WGS) entry which is preliminary data.</text>
</comment>
<feature type="compositionally biased region" description="Polar residues" evidence="1">
    <location>
        <begin position="1339"/>
        <end position="1357"/>
    </location>
</feature>
<evidence type="ECO:0000313" key="2">
    <source>
        <dbReference type="EMBL" id="KAK8244107.1"/>
    </source>
</evidence>
<reference evidence="2 3" key="1">
    <citation type="submission" date="2024-04" db="EMBL/GenBank/DDBJ databases">
        <title>Phyllosticta paracitricarpa is synonymous to the EU quarantine fungus P. citricarpa based on phylogenomic analyses.</title>
        <authorList>
            <consortium name="Lawrence Berkeley National Laboratory"/>
            <person name="Van Ingen-Buijs V.A."/>
            <person name="Van Westerhoven A.C."/>
            <person name="Haridas S."/>
            <person name="Skiadas P."/>
            <person name="Martin F."/>
            <person name="Groenewald J.Z."/>
            <person name="Crous P.W."/>
            <person name="Seidl M.F."/>
        </authorList>
    </citation>
    <scope>NUCLEOTIDE SEQUENCE [LARGE SCALE GENOMIC DNA]</scope>
    <source>
        <strain evidence="2 3">CBS 123374</strain>
    </source>
</reference>
<feature type="compositionally biased region" description="Polar residues" evidence="1">
    <location>
        <begin position="198"/>
        <end position="217"/>
    </location>
</feature>
<proteinExistence type="predicted"/>
<feature type="region of interest" description="Disordered" evidence="1">
    <location>
        <begin position="247"/>
        <end position="292"/>
    </location>
</feature>
<feature type="region of interest" description="Disordered" evidence="1">
    <location>
        <begin position="198"/>
        <end position="233"/>
    </location>
</feature>
<organism evidence="2 3">
    <name type="scientific">Phyllosticta capitalensis</name>
    <dbReference type="NCBI Taxonomy" id="121624"/>
    <lineage>
        <taxon>Eukaryota</taxon>
        <taxon>Fungi</taxon>
        <taxon>Dikarya</taxon>
        <taxon>Ascomycota</taxon>
        <taxon>Pezizomycotina</taxon>
        <taxon>Dothideomycetes</taxon>
        <taxon>Dothideomycetes incertae sedis</taxon>
        <taxon>Botryosphaeriales</taxon>
        <taxon>Phyllostictaceae</taxon>
        <taxon>Phyllosticta</taxon>
    </lineage>
</organism>
<keyword evidence="3" id="KW-1185">Reference proteome</keyword>
<feature type="compositionally biased region" description="Basic and acidic residues" evidence="1">
    <location>
        <begin position="249"/>
        <end position="270"/>
    </location>
</feature>
<feature type="region of interest" description="Disordered" evidence="1">
    <location>
        <begin position="477"/>
        <end position="512"/>
    </location>
</feature>
<evidence type="ECO:0000313" key="3">
    <source>
        <dbReference type="Proteomes" id="UP001492380"/>
    </source>
</evidence>
<feature type="region of interest" description="Disordered" evidence="1">
    <location>
        <begin position="306"/>
        <end position="330"/>
    </location>
</feature>
<dbReference type="EMBL" id="JBBWRZ010000002">
    <property type="protein sequence ID" value="KAK8244107.1"/>
    <property type="molecule type" value="Genomic_DNA"/>
</dbReference>
<accession>A0ABR1YZK0</accession>
<feature type="region of interest" description="Disordered" evidence="1">
    <location>
        <begin position="1297"/>
        <end position="1357"/>
    </location>
</feature>